<comment type="subcellular location">
    <subcellularLocation>
        <location evidence="2">Nucleus</location>
    </subcellularLocation>
</comment>
<accession>A0A8S4QFE7</accession>
<dbReference type="AlphaFoldDB" id="A0A8S4QFE7"/>
<evidence type="ECO:0000313" key="9">
    <source>
        <dbReference type="EMBL" id="CAH2208411.1"/>
    </source>
</evidence>
<evidence type="ECO:0000256" key="5">
    <source>
        <dbReference type="ARBA" id="ARBA00022723"/>
    </source>
</evidence>
<dbReference type="GO" id="GO:0046872">
    <property type="term" value="F:metal ion binding"/>
    <property type="evidence" value="ECO:0007669"/>
    <property type="project" value="UniProtKB-KW"/>
</dbReference>
<dbReference type="PANTHER" id="PTHR22930">
    <property type="match status" value="1"/>
</dbReference>
<dbReference type="Proteomes" id="UP000838756">
    <property type="component" value="Unassembled WGS sequence"/>
</dbReference>
<reference evidence="9" key="1">
    <citation type="submission" date="2022-03" db="EMBL/GenBank/DDBJ databases">
        <authorList>
            <person name="Lindestad O."/>
        </authorList>
    </citation>
    <scope>NUCLEOTIDE SEQUENCE</scope>
</reference>
<organism evidence="9 10">
    <name type="scientific">Pararge aegeria aegeria</name>
    <dbReference type="NCBI Taxonomy" id="348720"/>
    <lineage>
        <taxon>Eukaryota</taxon>
        <taxon>Metazoa</taxon>
        <taxon>Ecdysozoa</taxon>
        <taxon>Arthropoda</taxon>
        <taxon>Hexapoda</taxon>
        <taxon>Insecta</taxon>
        <taxon>Pterygota</taxon>
        <taxon>Neoptera</taxon>
        <taxon>Endopterygota</taxon>
        <taxon>Lepidoptera</taxon>
        <taxon>Glossata</taxon>
        <taxon>Ditrysia</taxon>
        <taxon>Papilionoidea</taxon>
        <taxon>Nymphalidae</taxon>
        <taxon>Satyrinae</taxon>
        <taxon>Satyrini</taxon>
        <taxon>Parargina</taxon>
        <taxon>Pararge</taxon>
    </lineage>
</organism>
<name>A0A8S4QFE7_9NEOP</name>
<comment type="caution">
    <text evidence="9">The sequence shown here is derived from an EMBL/GenBank/DDBJ whole genome shotgun (WGS) entry which is preliminary data.</text>
</comment>
<comment type="similarity">
    <text evidence="3">Belongs to the HARBI1 family.</text>
</comment>
<evidence type="ECO:0000259" key="8">
    <source>
        <dbReference type="Pfam" id="PF13359"/>
    </source>
</evidence>
<keyword evidence="4" id="KW-0540">Nuclease</keyword>
<comment type="cofactor">
    <cofactor evidence="1">
        <name>a divalent metal cation</name>
        <dbReference type="ChEBI" id="CHEBI:60240"/>
    </cofactor>
</comment>
<keyword evidence="10" id="KW-1185">Reference proteome</keyword>
<evidence type="ECO:0000256" key="3">
    <source>
        <dbReference type="ARBA" id="ARBA00006958"/>
    </source>
</evidence>
<dbReference type="InterPro" id="IPR027806">
    <property type="entry name" value="HARBI1_dom"/>
</dbReference>
<feature type="domain" description="DDE Tnp4" evidence="8">
    <location>
        <begin position="147"/>
        <end position="281"/>
    </location>
</feature>
<dbReference type="GO" id="GO:0004518">
    <property type="term" value="F:nuclease activity"/>
    <property type="evidence" value="ECO:0007669"/>
    <property type="project" value="UniProtKB-KW"/>
</dbReference>
<dbReference type="PANTHER" id="PTHR22930:SF269">
    <property type="entry name" value="NUCLEASE HARBI1-LIKE PROTEIN"/>
    <property type="match status" value="1"/>
</dbReference>
<evidence type="ECO:0000256" key="7">
    <source>
        <dbReference type="ARBA" id="ARBA00023242"/>
    </source>
</evidence>
<sequence length="281" mass="32212">RRYWIHPLSKGMNPNGEFFSKKYEALKIDEKKFVAYFRMSISSFEELLSELSKYIQKKKNKGRKPVTALEMLGLTLRFLATGSDFKTMHTNYFRGASTIAKIVRTVCRAIWKHLSSQNIPPITKQVLEDVAIEFDKKANFPNCIGALDGKHVRITCPAHSGSLFYNYKGYNSIVLLALVDSRYRFIFVDIGAYGKESDSTVFQNSKLYDLIMTRKLPIPVPKPLPGSQNETPFVFVGDEAFSISNNVMRPYSGKHLSVQQRVYNYRLSRARRYVECAFGIL</sequence>
<evidence type="ECO:0000256" key="1">
    <source>
        <dbReference type="ARBA" id="ARBA00001968"/>
    </source>
</evidence>
<proteinExistence type="inferred from homology"/>
<dbReference type="EMBL" id="CAKXAJ010003484">
    <property type="protein sequence ID" value="CAH2208411.1"/>
    <property type="molecule type" value="Genomic_DNA"/>
</dbReference>
<dbReference type="GO" id="GO:0016787">
    <property type="term" value="F:hydrolase activity"/>
    <property type="evidence" value="ECO:0007669"/>
    <property type="project" value="UniProtKB-KW"/>
</dbReference>
<dbReference type="OrthoDB" id="1681765at2759"/>
<evidence type="ECO:0000256" key="4">
    <source>
        <dbReference type="ARBA" id="ARBA00022722"/>
    </source>
</evidence>
<keyword evidence="6" id="KW-0378">Hydrolase</keyword>
<evidence type="ECO:0000256" key="6">
    <source>
        <dbReference type="ARBA" id="ARBA00022801"/>
    </source>
</evidence>
<feature type="non-terminal residue" evidence="9">
    <location>
        <position position="281"/>
    </location>
</feature>
<gene>
    <name evidence="9" type="primary">jg26934</name>
    <name evidence="9" type="ORF">PAEG_LOCUS1027</name>
</gene>
<dbReference type="Pfam" id="PF13359">
    <property type="entry name" value="DDE_Tnp_4"/>
    <property type="match status" value="1"/>
</dbReference>
<feature type="non-terminal residue" evidence="9">
    <location>
        <position position="1"/>
    </location>
</feature>
<dbReference type="GO" id="GO:0005634">
    <property type="term" value="C:nucleus"/>
    <property type="evidence" value="ECO:0007669"/>
    <property type="project" value="UniProtKB-SubCell"/>
</dbReference>
<dbReference type="InterPro" id="IPR045249">
    <property type="entry name" value="HARBI1-like"/>
</dbReference>
<keyword evidence="7" id="KW-0539">Nucleus</keyword>
<keyword evidence="5" id="KW-0479">Metal-binding</keyword>
<protein>
    <submittedName>
        <fullName evidence="9">Jg26934 protein</fullName>
    </submittedName>
</protein>
<evidence type="ECO:0000313" key="10">
    <source>
        <dbReference type="Proteomes" id="UP000838756"/>
    </source>
</evidence>
<evidence type="ECO:0000256" key="2">
    <source>
        <dbReference type="ARBA" id="ARBA00004123"/>
    </source>
</evidence>